<comment type="caution">
    <text evidence="1">The sequence shown here is derived from an EMBL/GenBank/DDBJ whole genome shotgun (WGS) entry which is preliminary data.</text>
</comment>
<organism evidence="1 2">
    <name type="scientific">Zizania palustris</name>
    <name type="common">Northern wild rice</name>
    <dbReference type="NCBI Taxonomy" id="103762"/>
    <lineage>
        <taxon>Eukaryota</taxon>
        <taxon>Viridiplantae</taxon>
        <taxon>Streptophyta</taxon>
        <taxon>Embryophyta</taxon>
        <taxon>Tracheophyta</taxon>
        <taxon>Spermatophyta</taxon>
        <taxon>Magnoliopsida</taxon>
        <taxon>Liliopsida</taxon>
        <taxon>Poales</taxon>
        <taxon>Poaceae</taxon>
        <taxon>BOP clade</taxon>
        <taxon>Oryzoideae</taxon>
        <taxon>Oryzeae</taxon>
        <taxon>Zizaniinae</taxon>
        <taxon>Zizania</taxon>
    </lineage>
</organism>
<dbReference type="EMBL" id="JAAALK010000283">
    <property type="protein sequence ID" value="KAG8077028.1"/>
    <property type="molecule type" value="Genomic_DNA"/>
</dbReference>
<gene>
    <name evidence="1" type="ORF">GUJ93_ZPchr0006g43647</name>
</gene>
<dbReference type="Proteomes" id="UP000729402">
    <property type="component" value="Unassembled WGS sequence"/>
</dbReference>
<dbReference type="AlphaFoldDB" id="A0A8J5W3W6"/>
<evidence type="ECO:0000313" key="2">
    <source>
        <dbReference type="Proteomes" id="UP000729402"/>
    </source>
</evidence>
<keyword evidence="2" id="KW-1185">Reference proteome</keyword>
<sequence>MTSDQGKSCRKGNNTDSILLHAPQLLSILRRQKNLQYHELSPDPIGLKIFIFQLDFQRCVGCSEQAILFKRICQDTYSPHLVAIPIPHYRGVTFCFIVLLATTIVHLPSSSSPIPYLDDARMATIDAVPKNLRN</sequence>
<proteinExistence type="predicted"/>
<name>A0A8J5W3W6_ZIZPA</name>
<evidence type="ECO:0000313" key="1">
    <source>
        <dbReference type="EMBL" id="KAG8077028.1"/>
    </source>
</evidence>
<accession>A0A8J5W3W6</accession>
<reference evidence="1" key="2">
    <citation type="submission" date="2021-02" db="EMBL/GenBank/DDBJ databases">
        <authorList>
            <person name="Kimball J.A."/>
            <person name="Haas M.W."/>
            <person name="Macchietto M."/>
            <person name="Kono T."/>
            <person name="Duquette J."/>
            <person name="Shao M."/>
        </authorList>
    </citation>
    <scope>NUCLEOTIDE SEQUENCE</scope>
    <source>
        <tissue evidence="1">Fresh leaf tissue</tissue>
    </source>
</reference>
<protein>
    <submittedName>
        <fullName evidence="1">Uncharacterized protein</fullName>
    </submittedName>
</protein>
<reference evidence="1" key="1">
    <citation type="journal article" date="2021" name="bioRxiv">
        <title>Whole Genome Assembly and Annotation of Northern Wild Rice, Zizania palustris L., Supports a Whole Genome Duplication in the Zizania Genus.</title>
        <authorList>
            <person name="Haas M."/>
            <person name="Kono T."/>
            <person name="Macchietto M."/>
            <person name="Millas R."/>
            <person name="McGilp L."/>
            <person name="Shao M."/>
            <person name="Duquette J."/>
            <person name="Hirsch C.N."/>
            <person name="Kimball J."/>
        </authorList>
    </citation>
    <scope>NUCLEOTIDE SEQUENCE</scope>
    <source>
        <tissue evidence="1">Fresh leaf tissue</tissue>
    </source>
</reference>